<name>A0ABR2HWG0_9EUKA</name>
<organism evidence="1 2">
    <name type="scientific">Tritrichomonas musculus</name>
    <dbReference type="NCBI Taxonomy" id="1915356"/>
    <lineage>
        <taxon>Eukaryota</taxon>
        <taxon>Metamonada</taxon>
        <taxon>Parabasalia</taxon>
        <taxon>Tritrichomonadida</taxon>
        <taxon>Tritrichomonadidae</taxon>
        <taxon>Tritrichomonas</taxon>
    </lineage>
</organism>
<dbReference type="EMBL" id="JAPFFF010000021">
    <property type="protein sequence ID" value="KAK8853975.1"/>
    <property type="molecule type" value="Genomic_DNA"/>
</dbReference>
<dbReference type="InterPro" id="IPR016024">
    <property type="entry name" value="ARM-type_fold"/>
</dbReference>
<evidence type="ECO:0000313" key="1">
    <source>
        <dbReference type="EMBL" id="KAK8853975.1"/>
    </source>
</evidence>
<protein>
    <submittedName>
        <fullName evidence="1">Importin-beta N-terminal domain</fullName>
    </submittedName>
</protein>
<keyword evidence="2" id="KW-1185">Reference proteome</keyword>
<proteinExistence type="predicted"/>
<dbReference type="SUPFAM" id="SSF48371">
    <property type="entry name" value="ARM repeat"/>
    <property type="match status" value="2"/>
</dbReference>
<accession>A0ABR2HWG0</accession>
<comment type="caution">
    <text evidence="1">The sequence shown here is derived from an EMBL/GenBank/DDBJ whole genome shotgun (WGS) entry which is preliminary data.</text>
</comment>
<reference evidence="1 2" key="1">
    <citation type="submission" date="2024-04" db="EMBL/GenBank/DDBJ databases">
        <title>Tritrichomonas musculus Genome.</title>
        <authorList>
            <person name="Alves-Ferreira E."/>
            <person name="Grigg M."/>
            <person name="Lorenzi H."/>
            <person name="Galac M."/>
        </authorList>
    </citation>
    <scope>NUCLEOTIDE SEQUENCE [LARGE SCALE GENOMIC DNA]</scope>
    <source>
        <strain evidence="1 2">EAF2021</strain>
    </source>
</reference>
<dbReference type="InterPro" id="IPR011989">
    <property type="entry name" value="ARM-like"/>
</dbReference>
<gene>
    <name evidence="1" type="ORF">M9Y10_016524</name>
</gene>
<dbReference type="Proteomes" id="UP001470230">
    <property type="component" value="Unassembled WGS sequence"/>
</dbReference>
<sequence length="1032" mass="116501">MSNLEELYSRIALGQNMDEITQQILSIYDNPQSIFEVLRIISEQDNQLIRNQAAVQLRLALGKNWSKICQDPVVEQIKAAILEVLKKEPSILLRESIIHSMSLIIESKIQWPELSQYTQDLLQSSEPIQIETALKILFVWIPSFPKEEFLLMAPFIGQNIISALSTDSVDIQIDGFNLLAQSISFFDSQLVSPFSDALNRIFEVFHQMMIQQNDNAFKISRIIEHIIESNNNSININQLISIFLQLAQDGNISPNYYFTIFCPLSTLAEKCSLDQLKPFAGDIMKSTILCISKSLNDECFSEDSLGLYISYLIDSLIECMNNEKLFNVALSLLPDNSINEAYAAAIVFNRFLEFSDSIAIKYSVELANRLLKYANSNCSHVVFEASLIALSKLISDADNKMSAFVDPIIKCCLEAFETHHEQLIINALQTLTNAIDNIEFDSSYLEILIPKITSLAASNNITITEYAIPVFSALTVKCENDIIPYIPSFLPLIVHAAQINEKNDPILKGEALETLAQIISVAPAESSSIIEPSMQLFMECTKTEDTTIIASLLKSFSFLVSAKFNGIESILPTIIQFSISQLDLGKTLNVITDENFNPYEEENTGTNIDIYESIMNALSVINSAAKSATEYLAPYIKEVTESVLSYTNLPDSQISRHSISYLATLIVTYHLTPNEYIYQLISEPYDLFQDYDEGNVAEMFLFCKTILENDCPVDPKFLELFYQYSLKAIEHKLPALKSYQRDNNKYNEFNEEEDDADFDDDANDKSEFDIVEAVFELLSVLVSKQFFNSQTLTKLVSSLKNAQKKNFTLDVIYGTDILGQLFEVDQTSFSKLALKFSLNIIHDCLPLCDGTYRPCPLDATRRIISTNITVLNDIIPQIIEKTNSILALVNQGQPFYKETLSSAVSLLFALFKIQGQEFPLNNYFPAMLSSLPSRYYANYIYGTLVILYLQAGEIFNPFANELIRVLAQTLCLKDNQLKKYNFSQEVYQNVLKMFMILIQTVPNAQELVQQVVPNPSSQEILQSRLAAASSQC</sequence>
<evidence type="ECO:0000313" key="2">
    <source>
        <dbReference type="Proteomes" id="UP001470230"/>
    </source>
</evidence>
<dbReference type="Gene3D" id="1.25.10.10">
    <property type="entry name" value="Leucine-rich Repeat Variant"/>
    <property type="match status" value="1"/>
</dbReference>